<comment type="caution">
    <text evidence="1">The sequence shown here is derived from an EMBL/GenBank/DDBJ whole genome shotgun (WGS) entry which is preliminary data.</text>
</comment>
<protein>
    <submittedName>
        <fullName evidence="1">Uncharacterized protein</fullName>
    </submittedName>
</protein>
<gene>
    <name evidence="1" type="ORF">GE061_016041</name>
</gene>
<dbReference type="AlphaFoldDB" id="A0A8S9XG97"/>
<evidence type="ECO:0000313" key="1">
    <source>
        <dbReference type="EMBL" id="KAF6207594.1"/>
    </source>
</evidence>
<dbReference type="Proteomes" id="UP000466442">
    <property type="component" value="Unassembled WGS sequence"/>
</dbReference>
<sequence>MNLAVADGLFVWKDLQEIGKGGLVWGSECGGSGGGSVATNSRCGGGSGPQQGQGFVHWMSVMAEHMNTVAAHDSVPSHYMWNGTEQCGPHGKEDYGWPRQSMVKQGYEAKMNEQNNQGMHKGTSNDCDSVAILLNGKLT</sequence>
<reference evidence="1" key="1">
    <citation type="journal article" date="2021" name="Mol. Ecol. Resour.">
        <title>Apolygus lucorum genome provides insights into omnivorousness and mesophyll feeding.</title>
        <authorList>
            <person name="Liu Y."/>
            <person name="Liu H."/>
            <person name="Wang H."/>
            <person name="Huang T."/>
            <person name="Liu B."/>
            <person name="Yang B."/>
            <person name="Yin L."/>
            <person name="Li B."/>
            <person name="Zhang Y."/>
            <person name="Zhang S."/>
            <person name="Jiang F."/>
            <person name="Zhang X."/>
            <person name="Ren Y."/>
            <person name="Wang B."/>
            <person name="Wang S."/>
            <person name="Lu Y."/>
            <person name="Wu K."/>
            <person name="Fan W."/>
            <person name="Wang G."/>
        </authorList>
    </citation>
    <scope>NUCLEOTIDE SEQUENCE</scope>
    <source>
        <strain evidence="1">12Hb</strain>
    </source>
</reference>
<evidence type="ECO:0000313" key="2">
    <source>
        <dbReference type="Proteomes" id="UP000466442"/>
    </source>
</evidence>
<dbReference type="EMBL" id="WIXP02000007">
    <property type="protein sequence ID" value="KAF6207594.1"/>
    <property type="molecule type" value="Genomic_DNA"/>
</dbReference>
<name>A0A8S9XG97_APOLU</name>
<proteinExistence type="predicted"/>
<dbReference type="OrthoDB" id="6628961at2759"/>
<keyword evidence="2" id="KW-1185">Reference proteome</keyword>
<organism evidence="1 2">
    <name type="scientific">Apolygus lucorum</name>
    <name type="common">Small green plant bug</name>
    <name type="synonym">Lygocoris lucorum</name>
    <dbReference type="NCBI Taxonomy" id="248454"/>
    <lineage>
        <taxon>Eukaryota</taxon>
        <taxon>Metazoa</taxon>
        <taxon>Ecdysozoa</taxon>
        <taxon>Arthropoda</taxon>
        <taxon>Hexapoda</taxon>
        <taxon>Insecta</taxon>
        <taxon>Pterygota</taxon>
        <taxon>Neoptera</taxon>
        <taxon>Paraneoptera</taxon>
        <taxon>Hemiptera</taxon>
        <taxon>Heteroptera</taxon>
        <taxon>Panheteroptera</taxon>
        <taxon>Cimicomorpha</taxon>
        <taxon>Miridae</taxon>
        <taxon>Mirini</taxon>
        <taxon>Apolygus</taxon>
    </lineage>
</organism>
<accession>A0A8S9XG97</accession>